<dbReference type="InterPro" id="IPR015943">
    <property type="entry name" value="WD40/YVTN_repeat-like_dom_sf"/>
</dbReference>
<proteinExistence type="predicted"/>
<dbReference type="AlphaFoldDB" id="A0AAN8I5L1"/>
<dbReference type="InterPro" id="IPR036322">
    <property type="entry name" value="WD40_repeat_dom_sf"/>
</dbReference>
<organism evidence="2 3">
    <name type="scientific">Knufia fluminis</name>
    <dbReference type="NCBI Taxonomy" id="191047"/>
    <lineage>
        <taxon>Eukaryota</taxon>
        <taxon>Fungi</taxon>
        <taxon>Dikarya</taxon>
        <taxon>Ascomycota</taxon>
        <taxon>Pezizomycotina</taxon>
        <taxon>Eurotiomycetes</taxon>
        <taxon>Chaetothyriomycetidae</taxon>
        <taxon>Chaetothyriales</taxon>
        <taxon>Trichomeriaceae</taxon>
        <taxon>Knufia</taxon>
    </lineage>
</organism>
<name>A0AAN8I5L1_9EURO</name>
<comment type="caution">
    <text evidence="2">The sequence shown here is derived from an EMBL/GenBank/DDBJ whole genome shotgun (WGS) entry which is preliminary data.</text>
</comment>
<dbReference type="Pfam" id="PF00400">
    <property type="entry name" value="WD40"/>
    <property type="match status" value="1"/>
</dbReference>
<accession>A0AAN8I5L1</accession>
<dbReference type="Gene3D" id="2.130.10.10">
    <property type="entry name" value="YVTN repeat-like/Quinoprotein amine dehydrogenase"/>
    <property type="match status" value="1"/>
</dbReference>
<gene>
    <name evidence="2" type="ORF">OHC33_003308</name>
</gene>
<dbReference type="PANTHER" id="PTHR13211:SF0">
    <property type="entry name" value="TELOMERASE CAJAL BODY PROTEIN 1"/>
    <property type="match status" value="1"/>
</dbReference>
<evidence type="ECO:0000313" key="3">
    <source>
        <dbReference type="Proteomes" id="UP001316803"/>
    </source>
</evidence>
<dbReference type="InterPro" id="IPR001680">
    <property type="entry name" value="WD40_rpt"/>
</dbReference>
<dbReference type="SUPFAM" id="SSF50978">
    <property type="entry name" value="WD40 repeat-like"/>
    <property type="match status" value="1"/>
</dbReference>
<reference evidence="2 3" key="1">
    <citation type="submission" date="2022-12" db="EMBL/GenBank/DDBJ databases">
        <title>Genomic features and morphological characterization of a novel Knufia sp. strain isolated from spacecraft assembly facility.</title>
        <authorList>
            <person name="Teixeira M."/>
            <person name="Chander A.M."/>
            <person name="Stajich J.E."/>
            <person name="Venkateswaran K."/>
        </authorList>
    </citation>
    <scope>NUCLEOTIDE SEQUENCE [LARGE SCALE GENOMIC DNA]</scope>
    <source>
        <strain evidence="2 3">FJI-L2-BK-P2</strain>
    </source>
</reference>
<protein>
    <recommendedName>
        <fullName evidence="4">WD40 repeat-like protein</fullName>
    </recommendedName>
</protein>
<evidence type="ECO:0000256" key="1">
    <source>
        <dbReference type="SAM" id="MobiDB-lite"/>
    </source>
</evidence>
<dbReference type="EMBL" id="JAKLMC020000006">
    <property type="protein sequence ID" value="KAK5955667.1"/>
    <property type="molecule type" value="Genomic_DNA"/>
</dbReference>
<evidence type="ECO:0000313" key="2">
    <source>
        <dbReference type="EMBL" id="KAK5955667.1"/>
    </source>
</evidence>
<evidence type="ECO:0008006" key="4">
    <source>
        <dbReference type="Google" id="ProtNLM"/>
    </source>
</evidence>
<dbReference type="PANTHER" id="PTHR13211">
    <property type="entry name" value="TELOMERASE CAJAL BODY PROTEIN 1"/>
    <property type="match status" value="1"/>
</dbReference>
<keyword evidence="3" id="KW-1185">Reference proteome</keyword>
<sequence length="395" mass="42572">MSDNASGHDGELHLKPLAHGGVPDNTGHSSKPGHDSNYYKSAEWSPDGTCVITNSADNHIRTFIVPPNLLEEREQPLKLEPYCTIPSFEPVNALACYPNFDLQDHSTALILSTASEHPIRLSSALTAQLVGSYPLISPTTEAYIKPQALLFTPGGNQFIAGSEALLSTFDISRPGDQPVSSLKTGPKSGRASWSNPATSLRGLISALAIDPQYNVLSAGTLSRQVGLYDAAGQGECVGVFSLQGTEADFMISGSGVTQICWSRCGRYLYISERKSNGSMIYDIRKTGQLLSWTTDRQAVTNQRMKVELAMNTETGYEDIWAGGTDGIMRLWQAPHLSEGPVSPTSQTRIHKGHLNSASKHPTADVLVTAAGQRQFMDSCANSDSSVQLWQISDAS</sequence>
<feature type="compositionally biased region" description="Basic and acidic residues" evidence="1">
    <location>
        <begin position="1"/>
        <end position="14"/>
    </location>
</feature>
<dbReference type="Proteomes" id="UP001316803">
    <property type="component" value="Unassembled WGS sequence"/>
</dbReference>
<feature type="region of interest" description="Disordered" evidence="1">
    <location>
        <begin position="1"/>
        <end position="39"/>
    </location>
</feature>
<dbReference type="InterPro" id="IPR051150">
    <property type="entry name" value="SWT21/TCAB1_mRNA_Telomere"/>
</dbReference>